<protein>
    <submittedName>
        <fullName evidence="2">Uncharacterized protein</fullName>
    </submittedName>
</protein>
<organism evidence="2 3">
    <name type="scientific">Portunus trituberculatus</name>
    <name type="common">Swimming crab</name>
    <name type="synonym">Neptunus trituberculatus</name>
    <dbReference type="NCBI Taxonomy" id="210409"/>
    <lineage>
        <taxon>Eukaryota</taxon>
        <taxon>Metazoa</taxon>
        <taxon>Ecdysozoa</taxon>
        <taxon>Arthropoda</taxon>
        <taxon>Crustacea</taxon>
        <taxon>Multicrustacea</taxon>
        <taxon>Malacostraca</taxon>
        <taxon>Eumalacostraca</taxon>
        <taxon>Eucarida</taxon>
        <taxon>Decapoda</taxon>
        <taxon>Pleocyemata</taxon>
        <taxon>Brachyura</taxon>
        <taxon>Eubrachyura</taxon>
        <taxon>Portunoidea</taxon>
        <taxon>Portunidae</taxon>
        <taxon>Portuninae</taxon>
        <taxon>Portunus</taxon>
    </lineage>
</organism>
<keyword evidence="3" id="KW-1185">Reference proteome</keyword>
<dbReference type="AlphaFoldDB" id="A0A5B7G2I0"/>
<evidence type="ECO:0000313" key="2">
    <source>
        <dbReference type="EMBL" id="MPC51996.1"/>
    </source>
</evidence>
<dbReference type="Proteomes" id="UP000324222">
    <property type="component" value="Unassembled WGS sequence"/>
</dbReference>
<feature type="region of interest" description="Disordered" evidence="1">
    <location>
        <begin position="1"/>
        <end position="22"/>
    </location>
</feature>
<gene>
    <name evidence="2" type="ORF">E2C01_045854</name>
</gene>
<sequence>MVPRPALEQFTPHGSPHTAGKTRTVLQKGKPYGVWRRHNTVRHCIHSGTRGNLRPGLAAQQEFRVCKERRQEDRTEGGRCDPLVLSFIAAQLIESTQCLMVAGEMCKSGRL</sequence>
<name>A0A5B7G2I0_PORTR</name>
<accession>A0A5B7G2I0</accession>
<proteinExistence type="predicted"/>
<dbReference type="EMBL" id="VSRR010010560">
    <property type="protein sequence ID" value="MPC51996.1"/>
    <property type="molecule type" value="Genomic_DNA"/>
</dbReference>
<evidence type="ECO:0000256" key="1">
    <source>
        <dbReference type="SAM" id="MobiDB-lite"/>
    </source>
</evidence>
<evidence type="ECO:0000313" key="3">
    <source>
        <dbReference type="Proteomes" id="UP000324222"/>
    </source>
</evidence>
<reference evidence="2 3" key="1">
    <citation type="submission" date="2019-05" db="EMBL/GenBank/DDBJ databases">
        <title>Another draft genome of Portunus trituberculatus and its Hox gene families provides insights of decapod evolution.</title>
        <authorList>
            <person name="Jeong J.-H."/>
            <person name="Song I."/>
            <person name="Kim S."/>
            <person name="Choi T."/>
            <person name="Kim D."/>
            <person name="Ryu S."/>
            <person name="Kim W."/>
        </authorList>
    </citation>
    <scope>NUCLEOTIDE SEQUENCE [LARGE SCALE GENOMIC DNA]</scope>
    <source>
        <tissue evidence="2">Muscle</tissue>
    </source>
</reference>
<comment type="caution">
    <text evidence="2">The sequence shown here is derived from an EMBL/GenBank/DDBJ whole genome shotgun (WGS) entry which is preliminary data.</text>
</comment>